<evidence type="ECO:0000259" key="3">
    <source>
        <dbReference type="PROSITE" id="PS51462"/>
    </source>
</evidence>
<feature type="domain" description="Nudix hydrolase" evidence="3">
    <location>
        <begin position="1"/>
        <end position="102"/>
    </location>
</feature>
<dbReference type="Pfam" id="PF00293">
    <property type="entry name" value="NUDIX"/>
    <property type="match status" value="1"/>
</dbReference>
<dbReference type="InterPro" id="IPR000086">
    <property type="entry name" value="NUDIX_hydrolase_dom"/>
</dbReference>
<comment type="caution">
    <text evidence="4">The sequence shown here is derived from an EMBL/GenBank/DDBJ whole genome shotgun (WGS) entry which is preliminary data.</text>
</comment>
<dbReference type="PROSITE" id="PS00893">
    <property type="entry name" value="NUDIX_BOX"/>
    <property type="match status" value="1"/>
</dbReference>
<evidence type="ECO:0000313" key="5">
    <source>
        <dbReference type="Proteomes" id="UP000255050"/>
    </source>
</evidence>
<accession>A0A7H4LY01</accession>
<dbReference type="InterPro" id="IPR020084">
    <property type="entry name" value="NUDIX_hydrolase_CS"/>
</dbReference>
<dbReference type="PROSITE" id="PS51462">
    <property type="entry name" value="NUDIX"/>
    <property type="match status" value="1"/>
</dbReference>
<dbReference type="EMBL" id="UGJR01000002">
    <property type="protein sequence ID" value="STR41027.1"/>
    <property type="molecule type" value="Genomic_DNA"/>
</dbReference>
<proteinExistence type="predicted"/>
<dbReference type="Proteomes" id="UP000255050">
    <property type="component" value="Unassembled WGS sequence"/>
</dbReference>
<dbReference type="Gene3D" id="3.90.79.10">
    <property type="entry name" value="Nucleoside Triphosphate Pyrophosphohydrolase"/>
    <property type="match status" value="1"/>
</dbReference>
<dbReference type="InterPro" id="IPR015797">
    <property type="entry name" value="NUDIX_hydrolase-like_dom_sf"/>
</dbReference>
<dbReference type="AlphaFoldDB" id="A0A7H4LY01"/>
<evidence type="ECO:0000313" key="4">
    <source>
        <dbReference type="EMBL" id="STR41027.1"/>
    </source>
</evidence>
<dbReference type="SUPFAM" id="SSF55811">
    <property type="entry name" value="Nudix"/>
    <property type="match status" value="1"/>
</dbReference>
<protein>
    <submittedName>
        <fullName evidence="4">Nudix hydrolase family protein</fullName>
    </submittedName>
</protein>
<evidence type="ECO:0000256" key="1">
    <source>
        <dbReference type="ARBA" id="ARBA00001946"/>
    </source>
</evidence>
<keyword evidence="2 4" id="KW-0378">Hydrolase</keyword>
<comment type="cofactor">
    <cofactor evidence="1">
        <name>Mg(2+)</name>
        <dbReference type="ChEBI" id="CHEBI:18420"/>
    </cofactor>
</comment>
<name>A0A7H4LY01_9ENTR</name>
<sequence>MQPGGKPEIGEAPEAALIRELEEELNFIVSPEELVPLGRFTDTAANEPGHTVSADIFQIATNRASFTPTAEIEEVIWYTPGQDRHIKLAPLTENHLLPLLKGRKRPGRIESIGSFVCTFTLPSSRWRYGGLQAEPVQAAAPRLSEKHLSASSG</sequence>
<gene>
    <name evidence="4" type="ORF">NCTC11694_02202</name>
</gene>
<reference evidence="4 5" key="1">
    <citation type="submission" date="2018-06" db="EMBL/GenBank/DDBJ databases">
        <authorList>
            <consortium name="Pathogen Informatics"/>
            <person name="Doyle S."/>
        </authorList>
    </citation>
    <scope>NUCLEOTIDE SEQUENCE [LARGE SCALE GENOMIC DNA]</scope>
    <source>
        <strain evidence="4 5">NCTC11694</strain>
    </source>
</reference>
<evidence type="ECO:0000256" key="2">
    <source>
        <dbReference type="ARBA" id="ARBA00022801"/>
    </source>
</evidence>
<dbReference type="CDD" id="cd04690">
    <property type="entry name" value="NUDIX_Hydrolase"/>
    <property type="match status" value="1"/>
</dbReference>
<dbReference type="GO" id="GO:0016787">
    <property type="term" value="F:hydrolase activity"/>
    <property type="evidence" value="ECO:0007669"/>
    <property type="project" value="UniProtKB-KW"/>
</dbReference>
<organism evidence="4 5">
    <name type="scientific">Klebsiella michiganensis</name>
    <dbReference type="NCBI Taxonomy" id="1134687"/>
    <lineage>
        <taxon>Bacteria</taxon>
        <taxon>Pseudomonadati</taxon>
        <taxon>Pseudomonadota</taxon>
        <taxon>Gammaproteobacteria</taxon>
        <taxon>Enterobacterales</taxon>
        <taxon>Enterobacteriaceae</taxon>
        <taxon>Klebsiella/Raoultella group</taxon>
        <taxon>Klebsiella</taxon>
    </lineage>
</organism>